<dbReference type="AlphaFoldDB" id="A0A7C5V182"/>
<dbReference type="EMBL" id="DRUZ01000010">
    <property type="protein sequence ID" value="HHS01067.1"/>
    <property type="molecule type" value="Genomic_DNA"/>
</dbReference>
<name>A0A7C5V182_9FIRM</name>
<gene>
    <name evidence="1" type="ORF">ENL71_00730</name>
</gene>
<sequence length="182" mass="21529">MQNNNPNFNPFDVMVDIGECYAKVIKIAENEKELCSEPECIENAKYMVVYEDEDEKVYLCRRHYDFIRTNTFCYVIENILDSNSVKEIPVIFGENRKTKVSYIGEISSILQETEEYLKAMGLLENEEVLDQETFLTMLRSYDRVAYADVIGDRVFVYLLDEFNDEYVITEKEWEEIKQRLGE</sequence>
<protein>
    <submittedName>
        <fullName evidence="1">Uncharacterized protein</fullName>
    </submittedName>
</protein>
<reference evidence="1" key="1">
    <citation type="journal article" date="2020" name="mSystems">
        <title>Genome- and Community-Level Interaction Insights into Carbon Utilization and Element Cycling Functions of Hydrothermarchaeota in Hydrothermal Sediment.</title>
        <authorList>
            <person name="Zhou Z."/>
            <person name="Liu Y."/>
            <person name="Xu W."/>
            <person name="Pan J."/>
            <person name="Luo Z.H."/>
            <person name="Li M."/>
        </authorList>
    </citation>
    <scope>NUCLEOTIDE SEQUENCE [LARGE SCALE GENOMIC DNA]</scope>
    <source>
        <strain evidence="1">SpSt-102</strain>
    </source>
</reference>
<accession>A0A7C5V182</accession>
<proteinExistence type="predicted"/>
<organism evidence="1">
    <name type="scientific">Caldicellulosiruptor owensensis</name>
    <dbReference type="NCBI Taxonomy" id="55205"/>
    <lineage>
        <taxon>Bacteria</taxon>
        <taxon>Bacillati</taxon>
        <taxon>Bacillota</taxon>
        <taxon>Bacillota incertae sedis</taxon>
        <taxon>Caldicellulosiruptorales</taxon>
        <taxon>Caldicellulosiruptoraceae</taxon>
        <taxon>Caldicellulosiruptor</taxon>
    </lineage>
</organism>
<evidence type="ECO:0000313" key="1">
    <source>
        <dbReference type="EMBL" id="HHS01067.1"/>
    </source>
</evidence>
<comment type="caution">
    <text evidence="1">The sequence shown here is derived from an EMBL/GenBank/DDBJ whole genome shotgun (WGS) entry which is preliminary data.</text>
</comment>